<evidence type="ECO:0000256" key="4">
    <source>
        <dbReference type="ARBA" id="ARBA00022723"/>
    </source>
</evidence>
<evidence type="ECO:0000256" key="5">
    <source>
        <dbReference type="RuleBase" id="RU367105"/>
    </source>
</evidence>
<feature type="compositionally biased region" description="Basic residues" evidence="6">
    <location>
        <begin position="424"/>
        <end position="433"/>
    </location>
</feature>
<dbReference type="CDD" id="cd09633">
    <property type="entry name" value="Deltex_C"/>
    <property type="match status" value="1"/>
</dbReference>
<dbReference type="GO" id="GO:0007219">
    <property type="term" value="P:Notch signaling pathway"/>
    <property type="evidence" value="ECO:0007669"/>
    <property type="project" value="InterPro"/>
</dbReference>
<evidence type="ECO:0000256" key="1">
    <source>
        <dbReference type="ARBA" id="ARBA00000900"/>
    </source>
</evidence>
<dbReference type="Gene3D" id="3.30.390.130">
    <property type="match status" value="1"/>
</dbReference>
<dbReference type="InterPro" id="IPR039398">
    <property type="entry name" value="Deltex_fam"/>
</dbReference>
<feature type="region of interest" description="Disordered" evidence="6">
    <location>
        <begin position="162"/>
        <end position="205"/>
    </location>
</feature>
<dbReference type="KEGG" id="bbis:104983635"/>
<comment type="similarity">
    <text evidence="5">Belongs to the Deltex family.</text>
</comment>
<reference evidence="9" key="1">
    <citation type="submission" date="2025-08" db="UniProtKB">
        <authorList>
            <consortium name="RefSeq"/>
        </authorList>
    </citation>
    <scope>IDENTIFICATION</scope>
    <source>
        <tissue evidence="9">Blood</tissue>
    </source>
</reference>
<dbReference type="Gene3D" id="3.30.720.50">
    <property type="match status" value="1"/>
</dbReference>
<dbReference type="GO" id="GO:0061630">
    <property type="term" value="F:ubiquitin protein ligase activity"/>
    <property type="evidence" value="ECO:0007669"/>
    <property type="project" value="UniProtKB-UniRule"/>
</dbReference>
<dbReference type="SUPFAM" id="SSF57850">
    <property type="entry name" value="RING/U-box"/>
    <property type="match status" value="1"/>
</dbReference>
<keyword evidence="3 5" id="KW-0808">Transferase</keyword>
<comment type="catalytic activity">
    <reaction evidence="1 5">
        <text>S-ubiquitinyl-[E2 ubiquitin-conjugating enzyme]-L-cysteine + [acceptor protein]-L-lysine = [E2 ubiquitin-conjugating enzyme]-L-cysteine + N(6)-ubiquitinyl-[acceptor protein]-L-lysine.</text>
        <dbReference type="EC" id="2.3.2.27"/>
    </reaction>
</comment>
<feature type="region of interest" description="Disordered" evidence="6">
    <location>
        <begin position="405"/>
        <end position="436"/>
    </location>
</feature>
<dbReference type="AlphaFoldDB" id="A0A6P3GYJ8"/>
<dbReference type="GeneID" id="104983635"/>
<dbReference type="CTD" id="23220"/>
<dbReference type="InterPro" id="IPR037197">
    <property type="entry name" value="WWE_dom_sf"/>
</dbReference>
<keyword evidence="4 5" id="KW-0479">Metal-binding</keyword>
<dbReference type="GO" id="GO:0005737">
    <property type="term" value="C:cytoplasm"/>
    <property type="evidence" value="ECO:0007669"/>
    <property type="project" value="UniProtKB-SubCell"/>
</dbReference>
<evidence type="ECO:0000256" key="2">
    <source>
        <dbReference type="ARBA" id="ARBA00004906"/>
    </source>
</evidence>
<sequence length="640" mass="68670">MGDTLNSHLLVRRTLRPVRRNYYDPASAPGKGVVWEWENDHGSWTPYDMKVWQRDGSRHDAAGPVSTLAKGSLLGPLAGVPGACHRGRGTLMWRRLHLQRDLGGWRDKNTVLLTTPGLAQNPLKKHCVSRGVCRGALPSPTPPSPPPCHSSLRFVFSETEIKTRTRSKQAGGQRAQAPVTQGPQRGVTGVDPEGRSPGFSPPPGTPLEGDRVFAAPQLQLLISLSGGLKGGEGGRQVQGWAVPAPPQWASREQALPHLLERLEGNQTRCGTQQGDCPQAPWEAPTFLGSGAVSRLVSSLARVAGEKDKEGDSAYLSVFLWEEQVAPVTGEPLTLWGSQHCGPFPACRKRDVSALCFCRVPTVPVKNLSGSSPVNPALAGITGILMSAAGLPVCLTRPPKLVLHPPPVSKSEIKSIPGVSNTSRKTTKKQAKKGKTPEEVLKKYLQKVRHPPDEDCTICMERLTAPSGYKGPQPTVKPDLVGKLSRCGHVYHVYCLVAMYNNGNKVGASSGGATTSQAAPKPGGLIGVAPSCFQGPEHPNPGKSFSARGFPRHCYLPDSEKGRKVLKLLLVAWDRRLIFAIGTSSTTGESDTVIWNEVHHKTEFGSNLTGHGYPDANYLDNVLAELAAQGISEDSAAQEKD</sequence>
<dbReference type="RefSeq" id="XP_010831470.1">
    <property type="nucleotide sequence ID" value="XM_010833168.1"/>
</dbReference>
<dbReference type="GO" id="GO:0016567">
    <property type="term" value="P:protein ubiquitination"/>
    <property type="evidence" value="ECO:0007669"/>
    <property type="project" value="UniProtKB-UniRule"/>
</dbReference>
<dbReference type="SUPFAM" id="SSF117839">
    <property type="entry name" value="WWE domain"/>
    <property type="match status" value="1"/>
</dbReference>
<keyword evidence="5" id="KW-0862">Zinc</keyword>
<dbReference type="GO" id="GO:0008270">
    <property type="term" value="F:zinc ion binding"/>
    <property type="evidence" value="ECO:0007669"/>
    <property type="project" value="UniProtKB-KW"/>
</dbReference>
<evidence type="ECO:0000256" key="3">
    <source>
        <dbReference type="ARBA" id="ARBA00022679"/>
    </source>
</evidence>
<dbReference type="Pfam" id="PF18102">
    <property type="entry name" value="DTC"/>
    <property type="match status" value="1"/>
</dbReference>
<dbReference type="InterPro" id="IPR039396">
    <property type="entry name" value="Deltex_C"/>
</dbReference>
<proteinExistence type="inferred from homology"/>
<evidence type="ECO:0000313" key="8">
    <source>
        <dbReference type="Proteomes" id="UP000515208"/>
    </source>
</evidence>
<dbReference type="EC" id="2.3.2.27" evidence="5"/>
<organism evidence="8 9">
    <name type="scientific">Bison bison bison</name>
    <name type="common">North American plains bison</name>
    <dbReference type="NCBI Taxonomy" id="43346"/>
    <lineage>
        <taxon>Eukaryota</taxon>
        <taxon>Metazoa</taxon>
        <taxon>Chordata</taxon>
        <taxon>Craniata</taxon>
        <taxon>Vertebrata</taxon>
        <taxon>Euteleostomi</taxon>
        <taxon>Mammalia</taxon>
        <taxon>Eutheria</taxon>
        <taxon>Laurasiatheria</taxon>
        <taxon>Artiodactyla</taxon>
        <taxon>Ruminantia</taxon>
        <taxon>Pecora</taxon>
        <taxon>Bovidae</taxon>
        <taxon>Bovinae</taxon>
        <taxon>Bison</taxon>
    </lineage>
</organism>
<comment type="subcellular location">
    <subcellularLocation>
        <location evidence="5">Cytoplasm</location>
    </subcellularLocation>
</comment>
<keyword evidence="8" id="KW-1185">Reference proteome</keyword>
<evidence type="ECO:0000256" key="6">
    <source>
        <dbReference type="SAM" id="MobiDB-lite"/>
    </source>
</evidence>
<accession>A0A6P3GYJ8</accession>
<gene>
    <name evidence="9" type="primary">DTX4</name>
</gene>
<dbReference type="PANTHER" id="PTHR12622">
    <property type="entry name" value="DELTEX-RELATED"/>
    <property type="match status" value="1"/>
</dbReference>
<name>A0A6P3GYJ8_BISBB</name>
<dbReference type="Proteomes" id="UP000515208">
    <property type="component" value="Unplaced"/>
</dbReference>
<comment type="pathway">
    <text evidence="2 5">Protein modification; protein ubiquitination.</text>
</comment>
<protein>
    <recommendedName>
        <fullName evidence="5">E3 ubiquitin-protein ligase</fullName>
        <ecNumber evidence="5">2.3.2.27</ecNumber>
    </recommendedName>
</protein>
<dbReference type="InterPro" id="IPR039399">
    <property type="entry name" value="Deltex_C_sf"/>
</dbReference>
<feature type="domain" description="Deltex C-terminal" evidence="7">
    <location>
        <begin position="530"/>
        <end position="630"/>
    </location>
</feature>
<keyword evidence="5" id="KW-0963">Cytoplasm</keyword>
<keyword evidence="5" id="KW-0863">Zinc-finger</keyword>
<evidence type="ECO:0000313" key="9">
    <source>
        <dbReference type="RefSeq" id="XP_010831470.1"/>
    </source>
</evidence>
<dbReference type="UniPathway" id="UPA00143"/>
<dbReference type="FunFam" id="3.30.40.10:FF:000097">
    <property type="entry name" value="E3 ubiquitin-protein ligase DTX4"/>
    <property type="match status" value="1"/>
</dbReference>
<evidence type="ECO:0000259" key="7">
    <source>
        <dbReference type="Pfam" id="PF18102"/>
    </source>
</evidence>